<dbReference type="EMBL" id="BJNG01000018">
    <property type="protein sequence ID" value="GEC20300.1"/>
    <property type="molecule type" value="Genomic_DNA"/>
</dbReference>
<sequence>MDQVWLDVRMWTGLQGNFHPFTDVVCDAPDPLPDLVDGWQEWAAGYLGAIASHEGWQPGRYHYSAEQRDDGGHTLAVFARGTWDWST</sequence>
<proteinExistence type="predicted"/>
<dbReference type="RefSeq" id="WP_141278831.1">
    <property type="nucleotide sequence ID" value="NZ_BAAARZ010000015.1"/>
</dbReference>
<protein>
    <submittedName>
        <fullName evidence="1">Uncharacterized protein</fullName>
    </submittedName>
</protein>
<gene>
    <name evidence="1" type="ORF">PHY01_25830</name>
</gene>
<comment type="caution">
    <text evidence="1">The sequence shown here is derived from an EMBL/GenBank/DDBJ whole genome shotgun (WGS) entry which is preliminary data.</text>
</comment>
<name>A0A4Y3WQD9_9PSEU</name>
<keyword evidence="2" id="KW-1185">Reference proteome</keyword>
<reference evidence="1 2" key="1">
    <citation type="submission" date="2019-06" db="EMBL/GenBank/DDBJ databases">
        <title>Whole genome shotgun sequence of Pseudonocardia hydrocarbonoxydans NBRC 14498.</title>
        <authorList>
            <person name="Hosoyama A."/>
            <person name="Uohara A."/>
            <person name="Ohji S."/>
            <person name="Ichikawa N."/>
        </authorList>
    </citation>
    <scope>NUCLEOTIDE SEQUENCE [LARGE SCALE GENOMIC DNA]</scope>
    <source>
        <strain evidence="1 2">NBRC 14498</strain>
    </source>
</reference>
<dbReference type="AlphaFoldDB" id="A0A4Y3WQD9"/>
<evidence type="ECO:0000313" key="2">
    <source>
        <dbReference type="Proteomes" id="UP000320338"/>
    </source>
</evidence>
<accession>A0A4Y3WQD9</accession>
<organism evidence="1 2">
    <name type="scientific">Pseudonocardia hydrocarbonoxydans</name>
    <dbReference type="NCBI Taxonomy" id="76726"/>
    <lineage>
        <taxon>Bacteria</taxon>
        <taxon>Bacillati</taxon>
        <taxon>Actinomycetota</taxon>
        <taxon>Actinomycetes</taxon>
        <taxon>Pseudonocardiales</taxon>
        <taxon>Pseudonocardiaceae</taxon>
        <taxon>Pseudonocardia</taxon>
    </lineage>
</organism>
<dbReference type="Proteomes" id="UP000320338">
    <property type="component" value="Unassembled WGS sequence"/>
</dbReference>
<evidence type="ECO:0000313" key="1">
    <source>
        <dbReference type="EMBL" id="GEC20300.1"/>
    </source>
</evidence>
<dbReference type="OrthoDB" id="3575044at2"/>